<reference evidence="3" key="2">
    <citation type="submission" date="2023-07" db="EMBL/GenBank/DDBJ databases">
        <title>Zobellia barbeyronii sp. nov., a new marine flavobacterium, isolated from green and red algae.</title>
        <authorList>
            <person name="Nedashkovskaya O.I."/>
            <person name="Otstavnykh N."/>
            <person name="Zhukova N."/>
            <person name="Guzev K."/>
            <person name="Chausova V."/>
            <person name="Tekutyeva L."/>
            <person name="Mikhailov V."/>
            <person name="Isaeva M."/>
        </authorList>
    </citation>
    <scope>NUCLEOTIDE SEQUENCE [LARGE SCALE GENOMIC DNA]</scope>
    <source>
        <strain evidence="3">KMM 6746</strain>
    </source>
</reference>
<gene>
    <name evidence="2" type="ORF">HW347_06780</name>
</gene>
<evidence type="ECO:0000256" key="1">
    <source>
        <dbReference type="SAM" id="MobiDB-lite"/>
    </source>
</evidence>
<comment type="caution">
    <text evidence="2">The sequence shown here is derived from an EMBL/GenBank/DDBJ whole genome shotgun (WGS) entry which is preliminary data.</text>
</comment>
<feature type="region of interest" description="Disordered" evidence="1">
    <location>
        <begin position="1"/>
        <end position="21"/>
    </location>
</feature>
<evidence type="ECO:0000313" key="3">
    <source>
        <dbReference type="Proteomes" id="UP000740413"/>
    </source>
</evidence>
<accession>A0ABS5WC76</accession>
<dbReference type="Proteomes" id="UP000740413">
    <property type="component" value="Unassembled WGS sequence"/>
</dbReference>
<dbReference type="RefSeq" id="WP_214611150.1">
    <property type="nucleotide sequence ID" value="NZ_JACATN010000002.1"/>
</dbReference>
<name>A0ABS5WC76_9FLAO</name>
<proteinExistence type="predicted"/>
<dbReference type="EMBL" id="JACATN010000002">
    <property type="protein sequence ID" value="MBT2160962.1"/>
    <property type="molecule type" value="Genomic_DNA"/>
</dbReference>
<sequence length="218" mass="25238">MPLYSDSFSNNESNGYTPNSQIEGMDSFTNSLEKLFFAEATILDCTNKEANTSLAIELNCNITLVEMLFHFNKGTWGNFKPGRTSFVRLLKELVQRSGCKVDIEEFTFFLKDTAIVINKIYDYSIVDQLDNIIAEICKHYVHFSKGLTEIPYEIYVPVFEEKGNDEDEILIRNIEADNNTKKDYFKYWGLYFESEDDAVIYDLKSSTIEHGDLFMLNH</sequence>
<reference evidence="2 3" key="1">
    <citation type="submission" date="2020-06" db="EMBL/GenBank/DDBJ databases">
        <authorList>
            <person name="Isaeva M.P."/>
            <person name="Chernysheva N.Y."/>
        </authorList>
    </citation>
    <scope>NUCLEOTIDE SEQUENCE [LARGE SCALE GENOMIC DNA]</scope>
    <source>
        <strain evidence="2 3">KMM 6746</strain>
    </source>
</reference>
<evidence type="ECO:0000313" key="2">
    <source>
        <dbReference type="EMBL" id="MBT2160962.1"/>
    </source>
</evidence>
<keyword evidence="3" id="KW-1185">Reference proteome</keyword>
<organism evidence="2 3">
    <name type="scientific">Zobellia barbeyronii</name>
    <dbReference type="NCBI Taxonomy" id="2748009"/>
    <lineage>
        <taxon>Bacteria</taxon>
        <taxon>Pseudomonadati</taxon>
        <taxon>Bacteroidota</taxon>
        <taxon>Flavobacteriia</taxon>
        <taxon>Flavobacteriales</taxon>
        <taxon>Flavobacteriaceae</taxon>
        <taxon>Zobellia</taxon>
    </lineage>
</organism>
<protein>
    <submittedName>
        <fullName evidence="2">Uncharacterized protein</fullName>
    </submittedName>
</protein>